<dbReference type="EMBL" id="JBDLYL010000006">
    <property type="protein sequence ID" value="MEN8639643.1"/>
    <property type="molecule type" value="Genomic_DNA"/>
</dbReference>
<reference evidence="1 2" key="1">
    <citation type="submission" date="2024-05" db="EMBL/GenBank/DDBJ databases">
        <title>Sequence of Lycoming College course isolates.</title>
        <authorList>
            <person name="Reigle C.A."/>
            <person name="Newman J.D."/>
        </authorList>
    </citation>
    <scope>NUCLEOTIDE SEQUENCE [LARGE SCALE GENOMIC DNA]</scope>
    <source>
        <strain evidence="1 2">CAR-09</strain>
    </source>
</reference>
<dbReference type="RefSeq" id="WP_347149593.1">
    <property type="nucleotide sequence ID" value="NZ_JBDLYL010000006.1"/>
</dbReference>
<evidence type="ECO:0000313" key="1">
    <source>
        <dbReference type="EMBL" id="MEN8639643.1"/>
    </source>
</evidence>
<name>A0ABV0DCY2_9PSED</name>
<proteinExistence type="predicted"/>
<evidence type="ECO:0008006" key="3">
    <source>
        <dbReference type="Google" id="ProtNLM"/>
    </source>
</evidence>
<sequence>MTEADKMRQHLLVDEGTLLDLASSACKEALAFGVNEHAFERLARSVEHRCQDGITVAGRAILTERQRQIESEGWTPAHDDQYGSLELVDAASCYALAPPWLDIWDDEKQAMKKWQPDCPQSWPWALTWWKPRSRRENLIRAGALILAEIERIDRAAAKREEP</sequence>
<protein>
    <recommendedName>
        <fullName evidence="3">Phage protein</fullName>
    </recommendedName>
</protein>
<evidence type="ECO:0000313" key="2">
    <source>
        <dbReference type="Proteomes" id="UP001424532"/>
    </source>
</evidence>
<keyword evidence="2" id="KW-1185">Reference proteome</keyword>
<organism evidence="1 2">
    <name type="scientific">Pseudomonas sichuanensis</name>
    <dbReference type="NCBI Taxonomy" id="2213015"/>
    <lineage>
        <taxon>Bacteria</taxon>
        <taxon>Pseudomonadati</taxon>
        <taxon>Pseudomonadota</taxon>
        <taxon>Gammaproteobacteria</taxon>
        <taxon>Pseudomonadales</taxon>
        <taxon>Pseudomonadaceae</taxon>
        <taxon>Pseudomonas</taxon>
    </lineage>
</organism>
<gene>
    <name evidence="1" type="ORF">ABFE88_08280</name>
</gene>
<accession>A0ABV0DCY2</accession>
<comment type="caution">
    <text evidence="1">The sequence shown here is derived from an EMBL/GenBank/DDBJ whole genome shotgun (WGS) entry which is preliminary data.</text>
</comment>
<dbReference type="Proteomes" id="UP001424532">
    <property type="component" value="Unassembled WGS sequence"/>
</dbReference>